<organism evidence="2 3">
    <name type="scientific">Lactobacillus xylocopicola</name>
    <dbReference type="NCBI Taxonomy" id="2976676"/>
    <lineage>
        <taxon>Bacteria</taxon>
        <taxon>Bacillati</taxon>
        <taxon>Bacillota</taxon>
        <taxon>Bacilli</taxon>
        <taxon>Lactobacillales</taxon>
        <taxon>Lactobacillaceae</taxon>
        <taxon>Lactobacillus</taxon>
    </lineage>
</organism>
<evidence type="ECO:0000256" key="1">
    <source>
        <dbReference type="SAM" id="Phobius"/>
    </source>
</evidence>
<keyword evidence="1" id="KW-0812">Transmembrane</keyword>
<keyword evidence="1" id="KW-0472">Membrane</keyword>
<protein>
    <submittedName>
        <fullName evidence="2">Uncharacterized protein</fullName>
    </submittedName>
</protein>
<accession>A0ABN6SNI8</accession>
<reference evidence="2 3" key="1">
    <citation type="journal article" date="2023" name="Microbiol. Spectr.">
        <title>Symbiosis of Carpenter Bees with Uncharacterized Lactic Acid Bacteria Showing NAD Auxotrophy.</title>
        <authorList>
            <person name="Kawasaki S."/>
            <person name="Ozawa K."/>
            <person name="Mori T."/>
            <person name="Yamamoto A."/>
            <person name="Ito M."/>
            <person name="Ohkuma M."/>
            <person name="Sakamoto M."/>
            <person name="Matsutani M."/>
        </authorList>
    </citation>
    <scope>NUCLEOTIDE SEQUENCE [LARGE SCALE GENOMIC DNA]</scope>
    <source>
        <strain evidence="2 3">Kim32-2</strain>
    </source>
</reference>
<feature type="transmembrane region" description="Helical" evidence="1">
    <location>
        <begin position="12"/>
        <end position="30"/>
    </location>
</feature>
<feature type="transmembrane region" description="Helical" evidence="1">
    <location>
        <begin position="36"/>
        <end position="53"/>
    </location>
</feature>
<keyword evidence="3" id="KW-1185">Reference proteome</keyword>
<evidence type="ECO:0000313" key="3">
    <source>
        <dbReference type="Proteomes" id="UP001321741"/>
    </source>
</evidence>
<gene>
    <name evidence="2" type="ORF">KIM322_14700</name>
</gene>
<name>A0ABN6SNI8_9LACO</name>
<dbReference type="EMBL" id="AP026803">
    <property type="protein sequence ID" value="BDR61209.1"/>
    <property type="molecule type" value="Genomic_DNA"/>
</dbReference>
<sequence length="67" mass="7197">MQIKLCTIMGFKLIFMTATGVILHIANGRANGRVDWLLDLSLMPGALIGAAIASRSAKLMAKKLLNI</sequence>
<evidence type="ECO:0000313" key="2">
    <source>
        <dbReference type="EMBL" id="BDR61209.1"/>
    </source>
</evidence>
<proteinExistence type="predicted"/>
<keyword evidence="1" id="KW-1133">Transmembrane helix</keyword>
<dbReference type="Proteomes" id="UP001321741">
    <property type="component" value="Chromosome"/>
</dbReference>